<dbReference type="Gene3D" id="3.40.50.10540">
    <property type="entry name" value="Crotonobetainyl-coa:carnitine coa-transferase, domain 1"/>
    <property type="match status" value="1"/>
</dbReference>
<evidence type="ECO:0000256" key="1">
    <source>
        <dbReference type="ARBA" id="ARBA00022679"/>
    </source>
</evidence>
<comment type="caution">
    <text evidence="2">The sequence shown here is derived from an EMBL/GenBank/DDBJ whole genome shotgun (WGS) entry which is preliminary data.</text>
</comment>
<dbReference type="InterPro" id="IPR050483">
    <property type="entry name" value="CoA-transferase_III_domain"/>
</dbReference>
<dbReference type="PANTHER" id="PTHR48207:SF3">
    <property type="entry name" value="SUCCINATE--HYDROXYMETHYLGLUTARATE COA-TRANSFERASE"/>
    <property type="match status" value="1"/>
</dbReference>
<evidence type="ECO:0000313" key="2">
    <source>
        <dbReference type="EMBL" id="MBC3538621.1"/>
    </source>
</evidence>
<dbReference type="InterPro" id="IPR044855">
    <property type="entry name" value="CoA-Trfase_III_dom3_sf"/>
</dbReference>
<proteinExistence type="predicted"/>
<reference evidence="2 3" key="1">
    <citation type="journal article" date="2019" name="Int. J. Syst. Evol. Microbiol.">
        <title>Rufibacter sediminis sp. nov., isolated from freshwater lake sediment.</title>
        <authorList>
            <person name="Qu J.H."/>
            <person name="Zhang L.J."/>
            <person name="Fu Y.H."/>
            <person name="Li H.F."/>
        </authorList>
    </citation>
    <scope>NUCLEOTIDE SEQUENCE [LARGE SCALE GENOMIC DNA]</scope>
    <source>
        <strain evidence="2 3">H-1</strain>
    </source>
</reference>
<dbReference type="InterPro" id="IPR023606">
    <property type="entry name" value="CoA-Trfase_III_dom_1_sf"/>
</dbReference>
<dbReference type="RefSeq" id="WP_186632655.1">
    <property type="nucleotide sequence ID" value="NZ_JACOAF010000008.1"/>
</dbReference>
<accession>A0ABR6VN54</accession>
<dbReference type="Gene3D" id="3.30.1540.10">
    <property type="entry name" value="formyl-coa transferase, domain 3"/>
    <property type="match status" value="1"/>
</dbReference>
<dbReference type="EMBL" id="JACOAF010000008">
    <property type="protein sequence ID" value="MBC3538621.1"/>
    <property type="molecule type" value="Genomic_DNA"/>
</dbReference>
<keyword evidence="1 2" id="KW-0808">Transferase</keyword>
<evidence type="ECO:0000313" key="3">
    <source>
        <dbReference type="Proteomes" id="UP000659698"/>
    </source>
</evidence>
<dbReference type="InterPro" id="IPR003673">
    <property type="entry name" value="CoA-Trfase_fam_III"/>
</dbReference>
<dbReference type="Pfam" id="PF02515">
    <property type="entry name" value="CoA_transf_3"/>
    <property type="match status" value="1"/>
</dbReference>
<dbReference type="GO" id="GO:0016740">
    <property type="term" value="F:transferase activity"/>
    <property type="evidence" value="ECO:0007669"/>
    <property type="project" value="UniProtKB-KW"/>
</dbReference>
<sequence>MDVHKGLFQDLVVVEFASVLAGPSVGQFFAEMGAEVLKIENIKSQGDVTRRWKLSSENPDTSVSAYFSSANWGKKSVCLDLAAEPVRELVHCIVRKADIVLASFKAGDAEKLQMDYNTLSQLNPKLLYGHITGYGSEVARAGYDAVLQAETGFMYLNGEKGGAPLKMPVALIDLLAAHQLKEGLLAGLYRREKTGQGQYVEVSLLKAAISSLANQATNYLVAGESPQRMGSEHPTIVPYGTIFQTSDEKELVLAVGDDRQFKTLCQVLGDAALGEEADFSTNYRRVQNRVALIQKLRKLVARFTQQELLQVLVEQNVPAGAVHSVPEALAQPLVQPQLLADQKNQPRGVRQIAFSSPDSVPLPLAMPPALGQHTVEVLQNKAGCLAVEIEKLAQKRLVFPAEQKKDN</sequence>
<name>A0ABR6VN54_9BACT</name>
<dbReference type="PANTHER" id="PTHR48207">
    <property type="entry name" value="SUCCINATE--HYDROXYMETHYLGLUTARATE COA-TRANSFERASE"/>
    <property type="match status" value="1"/>
</dbReference>
<dbReference type="SUPFAM" id="SSF89796">
    <property type="entry name" value="CoA-transferase family III (CaiB/BaiF)"/>
    <property type="match status" value="1"/>
</dbReference>
<organism evidence="2 3">
    <name type="scientific">Rufibacter sediminis</name>
    <dbReference type="NCBI Taxonomy" id="2762756"/>
    <lineage>
        <taxon>Bacteria</taxon>
        <taxon>Pseudomonadati</taxon>
        <taxon>Bacteroidota</taxon>
        <taxon>Cytophagia</taxon>
        <taxon>Cytophagales</taxon>
        <taxon>Hymenobacteraceae</taxon>
        <taxon>Rufibacter</taxon>
    </lineage>
</organism>
<protein>
    <submittedName>
        <fullName evidence="2">CoA transferase</fullName>
    </submittedName>
</protein>
<gene>
    <name evidence="2" type="ORF">H7U12_02950</name>
</gene>
<keyword evidence="3" id="KW-1185">Reference proteome</keyword>
<dbReference type="Proteomes" id="UP000659698">
    <property type="component" value="Unassembled WGS sequence"/>
</dbReference>